<accession>A0A218UWV3</accession>
<feature type="compositionally biased region" description="Polar residues" evidence="4">
    <location>
        <begin position="590"/>
        <end position="605"/>
    </location>
</feature>
<dbReference type="Gene3D" id="1.10.1000.11">
    <property type="entry name" value="Arf Nucleotide-binding Site Opener,domain 2"/>
    <property type="match status" value="1"/>
</dbReference>
<dbReference type="InterPro" id="IPR001849">
    <property type="entry name" value="PH_domain"/>
</dbReference>
<comment type="caution">
    <text evidence="7">The sequence shown here is derived from an EMBL/GenBank/DDBJ whole genome shotgun (WGS) entry which is preliminary data.</text>
</comment>
<dbReference type="PROSITE" id="PS50003">
    <property type="entry name" value="PH_DOMAIN"/>
    <property type="match status" value="1"/>
</dbReference>
<dbReference type="SUPFAM" id="SSF48425">
    <property type="entry name" value="Sec7 domain"/>
    <property type="match status" value="1"/>
</dbReference>
<dbReference type="SMART" id="SM00222">
    <property type="entry name" value="Sec7"/>
    <property type="match status" value="1"/>
</dbReference>
<keyword evidence="3" id="KW-0472">Membrane</keyword>
<gene>
    <name evidence="7" type="primary">PSD</name>
    <name evidence="7" type="ORF">RLOC_00012293</name>
</gene>
<dbReference type="Pfam" id="PF15410">
    <property type="entry name" value="PH_9"/>
    <property type="match status" value="1"/>
</dbReference>
<evidence type="ECO:0000256" key="3">
    <source>
        <dbReference type="ARBA" id="ARBA00023136"/>
    </source>
</evidence>
<dbReference type="Pfam" id="PF01369">
    <property type="entry name" value="Sec7"/>
    <property type="match status" value="1"/>
</dbReference>
<evidence type="ECO:0000259" key="5">
    <source>
        <dbReference type="PROSITE" id="PS50003"/>
    </source>
</evidence>
<dbReference type="GO" id="GO:0005085">
    <property type="term" value="F:guanyl-nucleotide exchange factor activity"/>
    <property type="evidence" value="ECO:0007669"/>
    <property type="project" value="InterPro"/>
</dbReference>
<dbReference type="PANTHER" id="PTHR10663:SF334">
    <property type="entry name" value="PH AND SEC7 DOMAIN-CONTAINING PROTEIN 1"/>
    <property type="match status" value="1"/>
</dbReference>
<protein>
    <submittedName>
        <fullName evidence="7">PH and SEC7 domain-containing protein 1</fullName>
    </submittedName>
</protein>
<dbReference type="GO" id="GO:0032012">
    <property type="term" value="P:regulation of ARF protein signal transduction"/>
    <property type="evidence" value="ECO:0007669"/>
    <property type="project" value="InterPro"/>
</dbReference>
<feature type="compositionally biased region" description="Polar residues" evidence="4">
    <location>
        <begin position="1270"/>
        <end position="1283"/>
    </location>
</feature>
<evidence type="ECO:0000259" key="6">
    <source>
        <dbReference type="PROSITE" id="PS50190"/>
    </source>
</evidence>
<evidence type="ECO:0000256" key="1">
    <source>
        <dbReference type="ARBA" id="ARBA00004632"/>
    </source>
</evidence>
<keyword evidence="2" id="KW-1003">Cell membrane</keyword>
<dbReference type="EMBL" id="MUZQ01000113">
    <property type="protein sequence ID" value="OWK57910.1"/>
    <property type="molecule type" value="Genomic_DNA"/>
</dbReference>
<dbReference type="InterPro" id="IPR001605">
    <property type="entry name" value="PH_dom-spectrin-type"/>
</dbReference>
<dbReference type="CDD" id="cd13295">
    <property type="entry name" value="PH_EFA6"/>
    <property type="match status" value="1"/>
</dbReference>
<name>A0A218UWV3_9PASE</name>
<dbReference type="CDD" id="cd00171">
    <property type="entry name" value="Sec7"/>
    <property type="match status" value="1"/>
</dbReference>
<keyword evidence="8" id="KW-1185">Reference proteome</keyword>
<comment type="subcellular location">
    <subcellularLocation>
        <location evidence="1">Cell projection</location>
        <location evidence="1">Ruffle membrane</location>
    </subcellularLocation>
</comment>
<proteinExistence type="predicted"/>
<evidence type="ECO:0000256" key="4">
    <source>
        <dbReference type="SAM" id="MobiDB-lite"/>
    </source>
</evidence>
<dbReference type="Gene3D" id="2.30.29.30">
    <property type="entry name" value="Pleckstrin-homology domain (PH domain)/Phosphotyrosine-binding domain (PTB)"/>
    <property type="match status" value="1"/>
</dbReference>
<dbReference type="SMART" id="SM00233">
    <property type="entry name" value="PH"/>
    <property type="match status" value="1"/>
</dbReference>
<dbReference type="PRINTS" id="PR00683">
    <property type="entry name" value="SPECTRINPH"/>
</dbReference>
<feature type="compositionally biased region" description="Polar residues" evidence="4">
    <location>
        <begin position="256"/>
        <end position="266"/>
    </location>
</feature>
<evidence type="ECO:0000313" key="8">
    <source>
        <dbReference type="Proteomes" id="UP000197619"/>
    </source>
</evidence>
<dbReference type="Proteomes" id="UP000197619">
    <property type="component" value="Unassembled WGS sequence"/>
</dbReference>
<dbReference type="GO" id="GO:0005543">
    <property type="term" value="F:phospholipid binding"/>
    <property type="evidence" value="ECO:0007669"/>
    <property type="project" value="InterPro"/>
</dbReference>
<feature type="region of interest" description="Disordered" evidence="4">
    <location>
        <begin position="1"/>
        <end position="30"/>
    </location>
</feature>
<dbReference type="InterPro" id="IPR035999">
    <property type="entry name" value="Sec7_dom_sf"/>
</dbReference>
<organism evidence="7 8">
    <name type="scientific">Lonchura striata</name>
    <name type="common">white-rumped munia</name>
    <dbReference type="NCBI Taxonomy" id="40157"/>
    <lineage>
        <taxon>Eukaryota</taxon>
        <taxon>Metazoa</taxon>
        <taxon>Chordata</taxon>
        <taxon>Craniata</taxon>
        <taxon>Vertebrata</taxon>
        <taxon>Euteleostomi</taxon>
        <taxon>Archelosauria</taxon>
        <taxon>Archosauria</taxon>
        <taxon>Dinosauria</taxon>
        <taxon>Saurischia</taxon>
        <taxon>Theropoda</taxon>
        <taxon>Coelurosauria</taxon>
        <taxon>Aves</taxon>
        <taxon>Neognathae</taxon>
        <taxon>Neoaves</taxon>
        <taxon>Telluraves</taxon>
        <taxon>Australaves</taxon>
        <taxon>Passeriformes</taxon>
        <taxon>Passeroidea</taxon>
        <taxon>Estrildidae</taxon>
        <taxon>Estrildinae</taxon>
        <taxon>Lonchura</taxon>
    </lineage>
</organism>
<sequence>MAQAGAPVRFHPEEGCTASPPPFAHRVNRRPWLAGGSPEAGRCSPPACLTPNLNAGRLHLLRKGLAPDARRCPLGLYNSTGSLARGPAEAAPFGSGGCPGTGRLTAPCTPRWGRPSPAIASLGSRSPPAPEGHSSVVTFRFIEKASVRTLGCPTAPHLHWENGPHSLSRSLELGGDVGSLQPQPLPQERLLQTLKLEASASDPLLAGGRTPGETRPCGKEFCALDTSCLCRSLTNGLPEEFPSLARSPLKPEPRYQGSTGLYPRQSSAHAQRIAKAKWEFFYGSSETPKTGSSAPDSAPLAELPQKSVSPLPAKSPGLVPEHSLSHVEVEIEVSPLSSQKPGSCETGIIRRTVKYSETDLDTVPLRCYRETNIDDILAEKEEVDSAIESQKDSESNPSFVGTPGRRNSTPEEPPAPATSCSKDGLQNRDVDEDDEVFEAMRKENRERIMHRDTQGMLKSPVPFLLGHSLSKDGMDSFSKHFETIMESHRAKGTSYTSLDSIDILSSPARTHGTFFTFDLPTLTPEIQGKIRDSAKVIKENFAPLAHLEPDSGTSSATDAPWTEREEEQRKRRKGTQHSPCHSEDSFGTPLASNTSDRPQSQLVSDSESDMGSVEQLALGSTDTLSNGHKADLEAAKRLAKRLYNLDGFKKADVARHLGKKYVLVDSILTLPLLYFSNEFSRMVAGEYLKFFVFTGMSLDQALRTFLKELALMGETQERERVLAHFSQRYYECNPNAISSEDGAHTLTCALMLLNTDLHGHNIGKRMSCSDFIGNLEGLNGGTDFPKELLKVNLVVLCGWPSSRSRNPGNRLSSHGVCRAETAAVGKALQLANTCDVEDGLPQGAGATVGGRMIGVNSINSSAGRMRSRSMCSVRYGRNYRGVETFCYGWPQRSRTLKPVLYTDLVVSRIQSRRKKKPALYGSIKNEKLQWAIDEEELRKSLSELADPNPKSIKRISSCSNPFLDFSQDASIATYKHGLLVRKIHADPDCKKTPRGKRGWKPFHAILKGMILYLQKEEYKPGKALAEEELKNAISIHHSLATRASDYSKRPNVFYLRTADWRVFLFQAQNPEQMHSWITRINVVAAMFSAPPFPAAIGSQKKFSRPLLPSSCTRLSQVGHSVGAMEEQVKNHETKFKTMSAELLEHRSSLPEKKVKGKEYEELKQKEEYLEFEVSWKMSPSALRPSVLRPSVLRPSVPIRLAILRMLVIGQYPACQPLSLLHYAPQKSRYGTYAMLLRAKLKAGSEDLAAFESTLFDTAGGEDDGLKKSHSSPSLNAEPSSTNTKVKRNVSERTGRQPPGHPQKS</sequence>
<feature type="region of interest" description="Disordered" evidence="4">
    <location>
        <begin position="545"/>
        <end position="608"/>
    </location>
</feature>
<feature type="region of interest" description="Disordered" evidence="4">
    <location>
        <begin position="240"/>
        <end position="266"/>
    </location>
</feature>
<dbReference type="GO" id="GO:0032587">
    <property type="term" value="C:ruffle membrane"/>
    <property type="evidence" value="ECO:0007669"/>
    <property type="project" value="UniProtKB-SubCell"/>
</dbReference>
<dbReference type="FunFam" id="2.30.29.30:FF:000054">
    <property type="entry name" value="PH and SEC7 domain-containing protein 3"/>
    <property type="match status" value="1"/>
</dbReference>
<feature type="domain" description="PH" evidence="5">
    <location>
        <begin position="972"/>
        <end position="1085"/>
    </location>
</feature>
<dbReference type="InterPro" id="IPR000904">
    <property type="entry name" value="Sec7_dom"/>
</dbReference>
<dbReference type="InterPro" id="IPR011993">
    <property type="entry name" value="PH-like_dom_sf"/>
</dbReference>
<reference evidence="7 8" key="1">
    <citation type="submission" date="2017-05" db="EMBL/GenBank/DDBJ databases">
        <title>Genome of assembly of the Bengalese finch, Lonchura striata domestica.</title>
        <authorList>
            <person name="Colquitt B.M."/>
            <person name="Brainard M.S."/>
        </authorList>
    </citation>
    <scope>NUCLEOTIDE SEQUENCE [LARGE SCALE GENOMIC DNA]</scope>
    <source>
        <strain evidence="7">White83orange57</strain>
    </source>
</reference>
<dbReference type="PROSITE" id="PS50190">
    <property type="entry name" value="SEC7"/>
    <property type="match status" value="1"/>
</dbReference>
<dbReference type="PANTHER" id="PTHR10663">
    <property type="entry name" value="GUANYL-NUCLEOTIDE EXCHANGE FACTOR"/>
    <property type="match status" value="1"/>
</dbReference>
<feature type="region of interest" description="Disordered" evidence="4">
    <location>
        <begin position="383"/>
        <end position="429"/>
    </location>
</feature>
<feature type="region of interest" description="Disordered" evidence="4">
    <location>
        <begin position="1258"/>
        <end position="1304"/>
    </location>
</feature>
<evidence type="ECO:0000256" key="2">
    <source>
        <dbReference type="ARBA" id="ARBA00022475"/>
    </source>
</evidence>
<evidence type="ECO:0000313" key="7">
    <source>
        <dbReference type="EMBL" id="OWK57910.1"/>
    </source>
</evidence>
<feature type="domain" description="SEC7" evidence="6">
    <location>
        <begin position="613"/>
        <end position="789"/>
    </location>
</feature>
<dbReference type="InterPro" id="IPR041681">
    <property type="entry name" value="PH_9"/>
</dbReference>
<dbReference type="InterPro" id="IPR023394">
    <property type="entry name" value="Sec7_C_sf"/>
</dbReference>
<dbReference type="SUPFAM" id="SSF50729">
    <property type="entry name" value="PH domain-like"/>
    <property type="match status" value="1"/>
</dbReference>
<feature type="compositionally biased region" description="Polar residues" evidence="4">
    <location>
        <begin position="286"/>
        <end position="295"/>
    </location>
</feature>
<feature type="region of interest" description="Disordered" evidence="4">
    <location>
        <begin position="286"/>
        <end position="319"/>
    </location>
</feature>